<dbReference type="SMART" id="SM00156">
    <property type="entry name" value="PP2Ac"/>
    <property type="match status" value="1"/>
</dbReference>
<dbReference type="OrthoDB" id="5593063at2759"/>
<dbReference type="SUPFAM" id="SSF56300">
    <property type="entry name" value="Metallo-dependent phosphatases"/>
    <property type="match status" value="1"/>
</dbReference>
<dbReference type="InterPro" id="IPR004843">
    <property type="entry name" value="Calcineurin-like_PHP"/>
</dbReference>
<dbReference type="EMBL" id="LUCM01000073">
    <property type="protein sequence ID" value="KAA0201160.1"/>
    <property type="molecule type" value="Genomic_DNA"/>
</dbReference>
<dbReference type="PRINTS" id="PR00114">
    <property type="entry name" value="STPHPHTASE"/>
</dbReference>
<feature type="domain" description="Serine/threonine specific protein phosphatases" evidence="1">
    <location>
        <begin position="97"/>
        <end position="201"/>
    </location>
</feature>
<dbReference type="Pfam" id="PF00149">
    <property type="entry name" value="Metallophos"/>
    <property type="match status" value="1"/>
</dbReference>
<keyword evidence="3" id="KW-1185">Reference proteome</keyword>
<dbReference type="InterPro" id="IPR029052">
    <property type="entry name" value="Metallo-depent_PP-like"/>
</dbReference>
<dbReference type="GO" id="GO:0097720">
    <property type="term" value="P:calcineurin-mediated signaling"/>
    <property type="evidence" value="ECO:0007669"/>
    <property type="project" value="InterPro"/>
</dbReference>
<evidence type="ECO:0000313" key="2">
    <source>
        <dbReference type="EMBL" id="KAA0201160.1"/>
    </source>
</evidence>
<accession>A0A8E0VPT8</accession>
<dbReference type="Gene3D" id="3.60.21.10">
    <property type="match status" value="1"/>
</dbReference>
<protein>
    <submittedName>
        <fullName evidence="2">Serine/threonine-protein phosphatase</fullName>
    </submittedName>
</protein>
<dbReference type="PANTHER" id="PTHR45673">
    <property type="entry name" value="SERINE/THREONINE-PROTEIN PHOSPHATASE 2B CATALYTIC SUBUNIT 1-RELATED"/>
    <property type="match status" value="1"/>
</dbReference>
<dbReference type="InterPro" id="IPR006186">
    <property type="entry name" value="Ser/Thr-sp_prot-phosphatase"/>
</dbReference>
<gene>
    <name evidence="2" type="ORF">FBUS_08913</name>
</gene>
<sequence length="207" mass="23259">MDFIPTFWSHPLHFCQVVILIQDFWCSSDAPCSKDAFSVLFVHFIKPDTSKIIPIFLINIGVPHPPTYRLTATDVFDHRGDPRIEKLKQHFILEGRVTEDVALQIIRRGAALLRDESTVLNIDAPVTVCGDIHGQFFDLMKLFEVSGNPATTRYLFLGDYVDRGYFSIEVSHNNSLLPLECATARGCCTPPNGAHLFTPSLSLAFCF</sequence>
<dbReference type="Proteomes" id="UP000728185">
    <property type="component" value="Unassembled WGS sequence"/>
</dbReference>
<proteinExistence type="predicted"/>
<evidence type="ECO:0000259" key="1">
    <source>
        <dbReference type="SMART" id="SM00156"/>
    </source>
</evidence>
<dbReference type="GO" id="GO:0033192">
    <property type="term" value="F:calmodulin-dependent protein phosphatase activity"/>
    <property type="evidence" value="ECO:0007669"/>
    <property type="project" value="InterPro"/>
</dbReference>
<reference evidence="2" key="1">
    <citation type="submission" date="2019-05" db="EMBL/GenBank/DDBJ databases">
        <title>Annotation for the trematode Fasciolopsis buski.</title>
        <authorList>
            <person name="Choi Y.-J."/>
        </authorList>
    </citation>
    <scope>NUCLEOTIDE SEQUENCE</scope>
    <source>
        <strain evidence="2">HT</strain>
        <tissue evidence="2">Whole worm</tissue>
    </source>
</reference>
<comment type="caution">
    <text evidence="2">The sequence shown here is derived from an EMBL/GenBank/DDBJ whole genome shotgun (WGS) entry which is preliminary data.</text>
</comment>
<evidence type="ECO:0000313" key="3">
    <source>
        <dbReference type="Proteomes" id="UP000728185"/>
    </source>
</evidence>
<dbReference type="AlphaFoldDB" id="A0A8E0VPT8"/>
<dbReference type="InterPro" id="IPR043360">
    <property type="entry name" value="PP2B"/>
</dbReference>
<organism evidence="2 3">
    <name type="scientific">Fasciolopsis buskii</name>
    <dbReference type="NCBI Taxonomy" id="27845"/>
    <lineage>
        <taxon>Eukaryota</taxon>
        <taxon>Metazoa</taxon>
        <taxon>Spiralia</taxon>
        <taxon>Lophotrochozoa</taxon>
        <taxon>Platyhelminthes</taxon>
        <taxon>Trematoda</taxon>
        <taxon>Digenea</taxon>
        <taxon>Plagiorchiida</taxon>
        <taxon>Echinostomata</taxon>
        <taxon>Echinostomatoidea</taxon>
        <taxon>Fasciolidae</taxon>
        <taxon>Fasciolopsis</taxon>
    </lineage>
</organism>
<name>A0A8E0VPT8_9TREM</name>